<organism evidence="1 2">
    <name type="scientific">Apiospora phragmitis</name>
    <dbReference type="NCBI Taxonomy" id="2905665"/>
    <lineage>
        <taxon>Eukaryota</taxon>
        <taxon>Fungi</taxon>
        <taxon>Dikarya</taxon>
        <taxon>Ascomycota</taxon>
        <taxon>Pezizomycotina</taxon>
        <taxon>Sordariomycetes</taxon>
        <taxon>Xylariomycetidae</taxon>
        <taxon>Amphisphaeriales</taxon>
        <taxon>Apiosporaceae</taxon>
        <taxon>Apiospora</taxon>
    </lineage>
</organism>
<evidence type="ECO:0000313" key="1">
    <source>
        <dbReference type="EMBL" id="KAK8087357.1"/>
    </source>
</evidence>
<sequence>MQLRPVIVVGFGAVAAGAPSPLILSSPILSPNACANNPALPVLQTLDSAAICSPFVDPASSTQTAQSTATLTQTSTETVVATVTETDAQTATVTATTVAQTTDTTEVDGPTDISTETITTDTSYFSNDVISAACNCLAPAPTVTEITTVTTTVPASPSVTVSPIVATDSATVTPSTSTGTATSTRPGLISTSTAYTTAASPVTTTITTGTVTEPAPGPATTSTVPGPTFALQAMYASHCVPYNYRDLEFNVANIPTTVCMLDGLVDQCNDQTWTDSEIQCNYPPTGQYGAWYKLDRGNK</sequence>
<gene>
    <name evidence="1" type="ORF">PG994_002331</name>
</gene>
<protein>
    <submittedName>
        <fullName evidence="1">Uncharacterized protein</fullName>
    </submittedName>
</protein>
<dbReference type="EMBL" id="JAQQWL010000002">
    <property type="protein sequence ID" value="KAK8087357.1"/>
    <property type="molecule type" value="Genomic_DNA"/>
</dbReference>
<dbReference type="RefSeq" id="XP_066721881.1">
    <property type="nucleotide sequence ID" value="XM_066853740.1"/>
</dbReference>
<dbReference type="Proteomes" id="UP001480595">
    <property type="component" value="Unassembled WGS sequence"/>
</dbReference>
<evidence type="ECO:0000313" key="2">
    <source>
        <dbReference type="Proteomes" id="UP001480595"/>
    </source>
</evidence>
<reference evidence="1 2" key="1">
    <citation type="submission" date="2023-01" db="EMBL/GenBank/DDBJ databases">
        <title>Analysis of 21 Apiospora genomes using comparative genomics revels a genus with tremendous synthesis potential of carbohydrate active enzymes and secondary metabolites.</title>
        <authorList>
            <person name="Sorensen T."/>
        </authorList>
    </citation>
    <scope>NUCLEOTIDE SEQUENCE [LARGE SCALE GENOMIC DNA]</scope>
    <source>
        <strain evidence="1 2">CBS 135458</strain>
    </source>
</reference>
<proteinExistence type="predicted"/>
<accession>A0ABR1WW40</accession>
<keyword evidence="2" id="KW-1185">Reference proteome</keyword>
<name>A0ABR1WW40_9PEZI</name>
<dbReference type="GeneID" id="92086803"/>
<comment type="caution">
    <text evidence="1">The sequence shown here is derived from an EMBL/GenBank/DDBJ whole genome shotgun (WGS) entry which is preliminary data.</text>
</comment>